<reference evidence="5 6" key="1">
    <citation type="submission" date="2016-10" db="EMBL/GenBank/DDBJ databases">
        <authorList>
            <person name="de Groot N.N."/>
        </authorList>
    </citation>
    <scope>NUCLEOTIDE SEQUENCE [LARGE SCALE GENOMIC DNA]</scope>
    <source>
        <strain evidence="5 6">PYCC 4715</strain>
    </source>
</reference>
<dbReference type="GO" id="GO:0003756">
    <property type="term" value="F:protein disulfide isomerase activity"/>
    <property type="evidence" value="ECO:0007669"/>
    <property type="project" value="TreeGrafter"/>
</dbReference>
<name>A0A1L0GQQ4_9ASCO</name>
<protein>
    <submittedName>
        <fullName evidence="5">CIC11C00000004875</fullName>
    </submittedName>
</protein>
<keyword evidence="2 3" id="KW-0732">Signal</keyword>
<dbReference type="AlphaFoldDB" id="A0A1L0GQQ4"/>
<evidence type="ECO:0000313" key="5">
    <source>
        <dbReference type="EMBL" id="SGZ58341.1"/>
    </source>
</evidence>
<dbReference type="PRINTS" id="PR00421">
    <property type="entry name" value="THIOREDOXIN"/>
</dbReference>
<dbReference type="EMBL" id="LT635769">
    <property type="protein sequence ID" value="SGZ58341.1"/>
    <property type="molecule type" value="Genomic_DNA"/>
</dbReference>
<feature type="domain" description="Thioredoxin" evidence="4">
    <location>
        <begin position="6"/>
        <end position="124"/>
    </location>
</feature>
<feature type="chain" id="PRO_5012182426" evidence="3">
    <location>
        <begin position="16"/>
        <end position="198"/>
    </location>
</feature>
<evidence type="ECO:0000256" key="3">
    <source>
        <dbReference type="SAM" id="SignalP"/>
    </source>
</evidence>
<dbReference type="InterPro" id="IPR013766">
    <property type="entry name" value="Thioredoxin_domain"/>
</dbReference>
<feature type="signal peptide" evidence="3">
    <location>
        <begin position="1"/>
        <end position="15"/>
    </location>
</feature>
<organism evidence="5 6">
    <name type="scientific">Sungouiella intermedia</name>
    <dbReference type="NCBI Taxonomy" id="45354"/>
    <lineage>
        <taxon>Eukaryota</taxon>
        <taxon>Fungi</taxon>
        <taxon>Dikarya</taxon>
        <taxon>Ascomycota</taxon>
        <taxon>Saccharomycotina</taxon>
        <taxon>Pichiomycetes</taxon>
        <taxon>Metschnikowiaceae</taxon>
        <taxon>Sungouiella</taxon>
    </lineage>
</organism>
<evidence type="ECO:0000313" key="6">
    <source>
        <dbReference type="Proteomes" id="UP000182259"/>
    </source>
</evidence>
<sequence>MKLLWLTFLVLAAASNLLRVNDKNFNDVVKNSGKFTLVDFYADWCRHCMNLMPAIEELADLYADVEDIQIVKINGDEDGRKMTSKYDIPGFPTLLLFHGNDNPIEYDGMRDAESISNFIQQASGVRLSKSGETDEQEISITKPTQIMALDDDNFKEKVLDANYKTLVMFSALWCRYCKEVKPFWEEIANKSSTRILKS</sequence>
<evidence type="ECO:0000256" key="1">
    <source>
        <dbReference type="ARBA" id="ARBA00006347"/>
    </source>
</evidence>
<accession>A0A1L0GQQ4</accession>
<dbReference type="PROSITE" id="PS51352">
    <property type="entry name" value="THIOREDOXIN_2"/>
    <property type="match status" value="1"/>
</dbReference>
<evidence type="ECO:0000259" key="4">
    <source>
        <dbReference type="PROSITE" id="PS51352"/>
    </source>
</evidence>
<gene>
    <name evidence="5" type="ORF">SAMEA4029009_CIC11G00000004875</name>
</gene>
<proteinExistence type="inferred from homology"/>
<dbReference type="Proteomes" id="UP000182259">
    <property type="component" value="Chromosome VI"/>
</dbReference>
<dbReference type="InterPro" id="IPR051063">
    <property type="entry name" value="PDI"/>
</dbReference>
<dbReference type="InterPro" id="IPR036249">
    <property type="entry name" value="Thioredoxin-like_sf"/>
</dbReference>
<dbReference type="PANTHER" id="PTHR45672:SF3">
    <property type="entry name" value="THIOREDOXIN DOMAIN-CONTAINING PROTEIN 5"/>
    <property type="match status" value="1"/>
</dbReference>
<evidence type="ECO:0000256" key="2">
    <source>
        <dbReference type="ARBA" id="ARBA00022729"/>
    </source>
</evidence>
<dbReference type="Gene3D" id="3.40.30.10">
    <property type="entry name" value="Glutaredoxin"/>
    <property type="match status" value="2"/>
</dbReference>
<dbReference type="GO" id="GO:0006457">
    <property type="term" value="P:protein folding"/>
    <property type="evidence" value="ECO:0007669"/>
    <property type="project" value="TreeGrafter"/>
</dbReference>
<dbReference type="PANTHER" id="PTHR45672">
    <property type="entry name" value="PROTEIN DISULFIDE-ISOMERASE C17H9.14C-RELATED"/>
    <property type="match status" value="1"/>
</dbReference>
<dbReference type="GO" id="GO:0005783">
    <property type="term" value="C:endoplasmic reticulum"/>
    <property type="evidence" value="ECO:0007669"/>
    <property type="project" value="TreeGrafter"/>
</dbReference>
<dbReference type="SUPFAM" id="SSF52833">
    <property type="entry name" value="Thioredoxin-like"/>
    <property type="match status" value="2"/>
</dbReference>
<dbReference type="Pfam" id="PF00085">
    <property type="entry name" value="Thioredoxin"/>
    <property type="match status" value="2"/>
</dbReference>
<comment type="similarity">
    <text evidence="1">Belongs to the protein disulfide isomerase family.</text>
</comment>